<evidence type="ECO:0000313" key="2">
    <source>
        <dbReference type="EMBL" id="MBB3188404.1"/>
    </source>
</evidence>
<dbReference type="InterPro" id="IPR029063">
    <property type="entry name" value="SAM-dependent_MTases_sf"/>
</dbReference>
<dbReference type="Gene3D" id="3.40.50.150">
    <property type="entry name" value="Vaccinia Virus protein VP39"/>
    <property type="match status" value="1"/>
</dbReference>
<dbReference type="PANTHER" id="PTHR34203">
    <property type="entry name" value="METHYLTRANSFERASE, FKBM FAMILY PROTEIN"/>
    <property type="match status" value="1"/>
</dbReference>
<dbReference type="PANTHER" id="PTHR34203:SF15">
    <property type="entry name" value="SLL1173 PROTEIN"/>
    <property type="match status" value="1"/>
</dbReference>
<gene>
    <name evidence="2" type="ORF">FHX64_002602</name>
</gene>
<dbReference type="SUPFAM" id="SSF53335">
    <property type="entry name" value="S-adenosyl-L-methionine-dependent methyltransferases"/>
    <property type="match status" value="1"/>
</dbReference>
<dbReference type="RefSeq" id="WP_183414151.1">
    <property type="nucleotide sequence ID" value="NZ_JACHYB010000002.1"/>
</dbReference>
<dbReference type="InterPro" id="IPR052514">
    <property type="entry name" value="SAM-dependent_MTase"/>
</dbReference>
<evidence type="ECO:0000313" key="3">
    <source>
        <dbReference type="Proteomes" id="UP000544222"/>
    </source>
</evidence>
<dbReference type="GO" id="GO:0008168">
    <property type="term" value="F:methyltransferase activity"/>
    <property type="evidence" value="ECO:0007669"/>
    <property type="project" value="UniProtKB-KW"/>
</dbReference>
<feature type="domain" description="Methyltransferase FkbM" evidence="1">
    <location>
        <begin position="95"/>
        <end position="260"/>
    </location>
</feature>
<keyword evidence="3" id="KW-1185">Reference proteome</keyword>
<dbReference type="Pfam" id="PF05050">
    <property type="entry name" value="Methyltransf_21"/>
    <property type="match status" value="1"/>
</dbReference>
<keyword evidence="2" id="KW-0808">Transferase</keyword>
<comment type="caution">
    <text evidence="2">The sequence shown here is derived from an EMBL/GenBank/DDBJ whole genome shotgun (WGS) entry which is preliminary data.</text>
</comment>
<proteinExistence type="predicted"/>
<organism evidence="2 3">
    <name type="scientific">Microbacter margulisiae</name>
    <dbReference type="NCBI Taxonomy" id="1350067"/>
    <lineage>
        <taxon>Bacteria</taxon>
        <taxon>Pseudomonadati</taxon>
        <taxon>Bacteroidota</taxon>
        <taxon>Bacteroidia</taxon>
        <taxon>Bacteroidales</taxon>
        <taxon>Porphyromonadaceae</taxon>
        <taxon>Microbacter</taxon>
    </lineage>
</organism>
<protein>
    <submittedName>
        <fullName evidence="2">FkbM family methyltransferase</fullName>
    </submittedName>
</protein>
<dbReference type="AlphaFoldDB" id="A0A7W5H3A4"/>
<name>A0A7W5H3A4_9PORP</name>
<dbReference type="EMBL" id="JACHYB010000002">
    <property type="protein sequence ID" value="MBB3188404.1"/>
    <property type="molecule type" value="Genomic_DNA"/>
</dbReference>
<accession>A0A7W5H3A4</accession>
<keyword evidence="2" id="KW-0489">Methyltransferase</keyword>
<dbReference type="InterPro" id="IPR006342">
    <property type="entry name" value="FkbM_mtfrase"/>
</dbReference>
<dbReference type="GO" id="GO:0032259">
    <property type="term" value="P:methylation"/>
    <property type="evidence" value="ECO:0007669"/>
    <property type="project" value="UniProtKB-KW"/>
</dbReference>
<dbReference type="Proteomes" id="UP000544222">
    <property type="component" value="Unassembled WGS sequence"/>
</dbReference>
<dbReference type="NCBIfam" id="TIGR01444">
    <property type="entry name" value="fkbM_fam"/>
    <property type="match status" value="1"/>
</dbReference>
<sequence length="304" mass="35280">MHKAIDVKIANFCRRWLSYYIRKREKTIDPEAIKETTWLANFTQNSDYFQHKLDDNIKIILYKDSLLCKYIYFSFEETEIMFLRKFLSPGDCFYDIGANIGLYTLYAANIVGIQGTVYAFEPAPSTFSRLEKNIQLNSYSNVILENIGLSNSKEILPFHLSTNGYDAWNSFANLNELNNSNITNVHTITLDEYDETNQIQHIDLMKIDVEGWELNVLKGASKLLASTEAPVLLVEFTETNAFAAGYYCGELFDYVKSFGYNWYSYDKDTNRLQLQEKKLHYPYENIIAIKDIEVCYKRIGNPSV</sequence>
<reference evidence="2 3" key="1">
    <citation type="submission" date="2020-08" db="EMBL/GenBank/DDBJ databases">
        <title>Genomic Encyclopedia of Type Strains, Phase IV (KMG-IV): sequencing the most valuable type-strain genomes for metagenomic binning, comparative biology and taxonomic classification.</title>
        <authorList>
            <person name="Goeker M."/>
        </authorList>
    </citation>
    <scope>NUCLEOTIDE SEQUENCE [LARGE SCALE GENOMIC DNA]</scope>
    <source>
        <strain evidence="2 3">DSM 27471</strain>
    </source>
</reference>
<evidence type="ECO:0000259" key="1">
    <source>
        <dbReference type="Pfam" id="PF05050"/>
    </source>
</evidence>